<dbReference type="OrthoDB" id="9785345at2"/>
<dbReference type="InterPro" id="IPR036779">
    <property type="entry name" value="LysM_dom_sf"/>
</dbReference>
<dbReference type="Pfam" id="PF01476">
    <property type="entry name" value="LysM"/>
    <property type="match status" value="1"/>
</dbReference>
<accession>A0A1I2DF44</accession>
<dbReference type="CDD" id="cd00118">
    <property type="entry name" value="LysM"/>
    <property type="match status" value="1"/>
</dbReference>
<dbReference type="PROSITE" id="PS51782">
    <property type="entry name" value="LYSM"/>
    <property type="match status" value="1"/>
</dbReference>
<dbReference type="Gene3D" id="6.20.240.60">
    <property type="match status" value="1"/>
</dbReference>
<dbReference type="Proteomes" id="UP000199516">
    <property type="component" value="Unassembled WGS sequence"/>
</dbReference>
<keyword evidence="1" id="KW-0732">Signal</keyword>
<feature type="signal peptide" evidence="1">
    <location>
        <begin position="1"/>
        <end position="24"/>
    </location>
</feature>
<dbReference type="SUPFAM" id="SSF54106">
    <property type="entry name" value="LysM domain"/>
    <property type="match status" value="1"/>
</dbReference>
<dbReference type="EMBL" id="FONT01000004">
    <property type="protein sequence ID" value="SFE79114.1"/>
    <property type="molecule type" value="Genomic_DNA"/>
</dbReference>
<keyword evidence="4" id="KW-1185">Reference proteome</keyword>
<dbReference type="RefSeq" id="WP_091661090.1">
    <property type="nucleotide sequence ID" value="NZ_FONT01000004.1"/>
</dbReference>
<dbReference type="InterPro" id="IPR011105">
    <property type="entry name" value="Cell_wall_hydrolase_SleB"/>
</dbReference>
<dbReference type="InterPro" id="IPR042047">
    <property type="entry name" value="SleB_dom1"/>
</dbReference>
<protein>
    <submittedName>
        <fullName evidence="3">N-acetylmuramoyl-L-alanine amidase</fullName>
    </submittedName>
</protein>
<dbReference type="GO" id="GO:0016787">
    <property type="term" value="F:hydrolase activity"/>
    <property type="evidence" value="ECO:0007669"/>
    <property type="project" value="InterPro"/>
</dbReference>
<dbReference type="PROSITE" id="PS51257">
    <property type="entry name" value="PROKAR_LIPOPROTEIN"/>
    <property type="match status" value="1"/>
</dbReference>
<evidence type="ECO:0000313" key="3">
    <source>
        <dbReference type="EMBL" id="SFE79114.1"/>
    </source>
</evidence>
<dbReference type="Gene3D" id="3.10.350.10">
    <property type="entry name" value="LysM domain"/>
    <property type="match status" value="1"/>
</dbReference>
<dbReference type="Gene3D" id="1.10.10.2520">
    <property type="entry name" value="Cell wall hydrolase SleB, domain 1"/>
    <property type="match status" value="1"/>
</dbReference>
<dbReference type="STRING" id="930128.SAMN05192532_10434"/>
<dbReference type="AlphaFoldDB" id="A0A1I2DF44"/>
<dbReference type="InterPro" id="IPR018392">
    <property type="entry name" value="LysM"/>
</dbReference>
<dbReference type="SMART" id="SM00257">
    <property type="entry name" value="LysM"/>
    <property type="match status" value="1"/>
</dbReference>
<feature type="chain" id="PRO_5011469734" evidence="1">
    <location>
        <begin position="25"/>
        <end position="195"/>
    </location>
</feature>
<evidence type="ECO:0000313" key="4">
    <source>
        <dbReference type="Proteomes" id="UP000199516"/>
    </source>
</evidence>
<proteinExistence type="predicted"/>
<reference evidence="3 4" key="1">
    <citation type="submission" date="2016-10" db="EMBL/GenBank/DDBJ databases">
        <authorList>
            <person name="de Groot N.N."/>
        </authorList>
    </citation>
    <scope>NUCLEOTIDE SEQUENCE [LARGE SCALE GENOMIC DNA]</scope>
    <source>
        <strain evidence="3 4">DSM 23995</strain>
    </source>
</reference>
<feature type="domain" description="LysM" evidence="2">
    <location>
        <begin position="26"/>
        <end position="69"/>
    </location>
</feature>
<dbReference type="Pfam" id="PF07486">
    <property type="entry name" value="Hydrolase_2"/>
    <property type="match status" value="1"/>
</dbReference>
<name>A0A1I2DF44_9BACI</name>
<evidence type="ECO:0000259" key="2">
    <source>
        <dbReference type="PROSITE" id="PS51782"/>
    </source>
</evidence>
<gene>
    <name evidence="3" type="ORF">SAMN05192532_10434</name>
</gene>
<organism evidence="3 4">
    <name type="scientific">Alteribacillus iranensis</name>
    <dbReference type="NCBI Taxonomy" id="930128"/>
    <lineage>
        <taxon>Bacteria</taxon>
        <taxon>Bacillati</taxon>
        <taxon>Bacillota</taxon>
        <taxon>Bacilli</taxon>
        <taxon>Bacillales</taxon>
        <taxon>Bacillaceae</taxon>
        <taxon>Alteribacillus</taxon>
    </lineage>
</organism>
<evidence type="ECO:0000256" key="1">
    <source>
        <dbReference type="SAM" id="SignalP"/>
    </source>
</evidence>
<sequence length="195" mass="20897">MFKKSKVIGLVCAAIFACSTAAEAANVHTVKEGETLWSIGVEHGVSVIELKEANEKESSILYTGEQLNIPASISPEDEDLLSRIVSAEAKGEPYSGKVAVATVVLNRVAHPEFPDSIPGVIYEVSPTGNPAFSPVMNGTINQPADEESKQAVKEALAFEGQGHGSIFFYNPEKATNHWIATRETTNIIGDHTFAK</sequence>